<feature type="transmembrane region" description="Helical" evidence="1">
    <location>
        <begin position="80"/>
        <end position="98"/>
    </location>
</feature>
<accession>A0ABW5RA11</accession>
<keyword evidence="3" id="KW-1185">Reference proteome</keyword>
<organism evidence="2 3">
    <name type="scientific">Marinicrinis sediminis</name>
    <dbReference type="NCBI Taxonomy" id="1652465"/>
    <lineage>
        <taxon>Bacteria</taxon>
        <taxon>Bacillati</taxon>
        <taxon>Bacillota</taxon>
        <taxon>Bacilli</taxon>
        <taxon>Bacillales</taxon>
        <taxon>Paenibacillaceae</taxon>
    </lineage>
</organism>
<dbReference type="RefSeq" id="WP_379928369.1">
    <property type="nucleotide sequence ID" value="NZ_JBHUMM010000007.1"/>
</dbReference>
<evidence type="ECO:0000313" key="2">
    <source>
        <dbReference type="EMBL" id="MFD2670947.1"/>
    </source>
</evidence>
<feature type="transmembrane region" description="Helical" evidence="1">
    <location>
        <begin position="121"/>
        <end position="138"/>
    </location>
</feature>
<evidence type="ECO:0000256" key="1">
    <source>
        <dbReference type="SAM" id="Phobius"/>
    </source>
</evidence>
<dbReference type="EMBL" id="JBHUMM010000007">
    <property type="protein sequence ID" value="MFD2670947.1"/>
    <property type="molecule type" value="Genomic_DNA"/>
</dbReference>
<feature type="transmembrane region" description="Helical" evidence="1">
    <location>
        <begin position="48"/>
        <end position="68"/>
    </location>
</feature>
<keyword evidence="1" id="KW-0812">Transmembrane</keyword>
<reference evidence="3" key="1">
    <citation type="journal article" date="2019" name="Int. J. Syst. Evol. Microbiol.">
        <title>The Global Catalogue of Microorganisms (GCM) 10K type strain sequencing project: providing services to taxonomists for standard genome sequencing and annotation.</title>
        <authorList>
            <consortium name="The Broad Institute Genomics Platform"/>
            <consortium name="The Broad Institute Genome Sequencing Center for Infectious Disease"/>
            <person name="Wu L."/>
            <person name="Ma J."/>
        </authorList>
    </citation>
    <scope>NUCLEOTIDE SEQUENCE [LARGE SCALE GENOMIC DNA]</scope>
    <source>
        <strain evidence="3">KCTC 33676</strain>
    </source>
</reference>
<sequence>MMIWTWTISGLLGLLGLVHVYWLCGGTRGVAAAIPSQDTTPLFRPGKMATGAVAVGLLLASVFVLELGKREDALWIPERLHVYGGWLLVLLFLLRAIGDGKFMGLFKKQHGTLFAKWDTNLFTPLCLFIGLSILVIMLV</sequence>
<dbReference type="Proteomes" id="UP001597497">
    <property type="component" value="Unassembled WGS sequence"/>
</dbReference>
<dbReference type="InterPro" id="IPR025058">
    <property type="entry name" value="DUF3995"/>
</dbReference>
<comment type="caution">
    <text evidence="2">The sequence shown here is derived from an EMBL/GenBank/DDBJ whole genome shotgun (WGS) entry which is preliminary data.</text>
</comment>
<keyword evidence="1" id="KW-1133">Transmembrane helix</keyword>
<proteinExistence type="predicted"/>
<name>A0ABW5RA11_9BACL</name>
<evidence type="ECO:0000313" key="3">
    <source>
        <dbReference type="Proteomes" id="UP001597497"/>
    </source>
</evidence>
<keyword evidence="1" id="KW-0472">Membrane</keyword>
<dbReference type="Pfam" id="PF13160">
    <property type="entry name" value="DUF3995"/>
    <property type="match status" value="1"/>
</dbReference>
<gene>
    <name evidence="2" type="ORF">ACFSUC_04905</name>
</gene>
<protein>
    <submittedName>
        <fullName evidence="2">DUF3995 domain-containing protein</fullName>
    </submittedName>
</protein>